<dbReference type="EMBL" id="AP021888">
    <property type="protein sequence ID" value="BBP43173.1"/>
    <property type="molecule type" value="Genomic_DNA"/>
</dbReference>
<organism evidence="3 4">
    <name type="scientific">Thiosulfativibrio zosterae</name>
    <dbReference type="NCBI Taxonomy" id="2675053"/>
    <lineage>
        <taxon>Bacteria</taxon>
        <taxon>Pseudomonadati</taxon>
        <taxon>Pseudomonadota</taxon>
        <taxon>Gammaproteobacteria</taxon>
        <taxon>Thiotrichales</taxon>
        <taxon>Piscirickettsiaceae</taxon>
        <taxon>Thiosulfativibrio</taxon>
    </lineage>
</organism>
<protein>
    <recommendedName>
        <fullName evidence="2">Chalcone isomerase domain-containing protein</fullName>
    </recommendedName>
</protein>
<reference evidence="4" key="1">
    <citation type="submission" date="2019-11" db="EMBL/GenBank/DDBJ databases">
        <title>Isolation and characterization of two novel species in the genus Thiomicrorhabdus.</title>
        <authorList>
            <person name="Mochizuki J."/>
            <person name="Kojima H."/>
            <person name="Fukui M."/>
        </authorList>
    </citation>
    <scope>NUCLEOTIDE SEQUENCE [LARGE SCALE GENOMIC DNA]</scope>
    <source>
        <strain evidence="4">AkT22</strain>
    </source>
</reference>
<dbReference type="AlphaFoldDB" id="A0A6F8PM39"/>
<dbReference type="KEGG" id="tzo:THMIRHAT_09190"/>
<dbReference type="InterPro" id="IPR016087">
    <property type="entry name" value="Chalcone_isomerase"/>
</dbReference>
<evidence type="ECO:0000259" key="2">
    <source>
        <dbReference type="Pfam" id="PF16036"/>
    </source>
</evidence>
<feature type="signal peptide" evidence="1">
    <location>
        <begin position="1"/>
        <end position="20"/>
    </location>
</feature>
<dbReference type="Pfam" id="PF16036">
    <property type="entry name" value="Chalcone_3"/>
    <property type="match status" value="1"/>
</dbReference>
<dbReference type="RefSeq" id="WP_173291000.1">
    <property type="nucleotide sequence ID" value="NZ_AP021888.1"/>
</dbReference>
<keyword evidence="4" id="KW-1185">Reference proteome</keyword>
<evidence type="ECO:0000313" key="3">
    <source>
        <dbReference type="EMBL" id="BBP43173.1"/>
    </source>
</evidence>
<proteinExistence type="predicted"/>
<keyword evidence="1" id="KW-0732">Signal</keyword>
<accession>A0A6F8PM39</accession>
<name>A0A6F8PM39_9GAMM</name>
<gene>
    <name evidence="3" type="ORF">THMIRHAT_09190</name>
</gene>
<evidence type="ECO:0000256" key="1">
    <source>
        <dbReference type="SAM" id="SignalP"/>
    </source>
</evidence>
<feature type="chain" id="PRO_5026093844" description="Chalcone isomerase domain-containing protein" evidence="1">
    <location>
        <begin position="21"/>
        <end position="174"/>
    </location>
</feature>
<sequence length="174" mass="19646">MKRLPWLWLGVCLFSSMSWAESTTPAKWQTLSQGTATWLFMDIYQAKLKSKMSLKANFLSNEQPLQLELCYFKSISPDILIKGANEVLPDNLSVDLQAAVNGLHASYQAVEPNDCYRLSYENGITQLQLNEQTVFTTKTAGFKAVYFGIWLGENPLSASLKKELLNLKTPRENT</sequence>
<dbReference type="Proteomes" id="UP000501466">
    <property type="component" value="Chromosome"/>
</dbReference>
<feature type="domain" description="Chalcone isomerase" evidence="2">
    <location>
        <begin position="37"/>
        <end position="165"/>
    </location>
</feature>
<evidence type="ECO:0000313" key="4">
    <source>
        <dbReference type="Proteomes" id="UP000501466"/>
    </source>
</evidence>